<keyword evidence="6" id="KW-0378">Hydrolase</keyword>
<dbReference type="InterPro" id="IPR012340">
    <property type="entry name" value="NA-bd_OB-fold"/>
</dbReference>
<evidence type="ECO:0000313" key="6">
    <source>
        <dbReference type="EMBL" id="CAB3981585.1"/>
    </source>
</evidence>
<dbReference type="Pfam" id="PF17855">
    <property type="entry name" value="MCM_lid"/>
    <property type="match status" value="1"/>
</dbReference>
<dbReference type="Gene3D" id="3.40.50.300">
    <property type="entry name" value="P-loop containing nucleotide triphosphate hydrolases"/>
    <property type="match status" value="1"/>
</dbReference>
<proteinExistence type="inferred from homology"/>
<dbReference type="PANTHER" id="PTHR11630:SF48">
    <property type="entry name" value="DNA HELICASE MCM9"/>
    <property type="match status" value="1"/>
</dbReference>
<keyword evidence="3 4" id="KW-0238">DNA-binding</keyword>
<accession>A0A7D9HG28</accession>
<dbReference type="AlphaFoldDB" id="A0A7D9HG28"/>
<dbReference type="InterPro" id="IPR031327">
    <property type="entry name" value="MCM"/>
</dbReference>
<evidence type="ECO:0000313" key="7">
    <source>
        <dbReference type="Proteomes" id="UP001152795"/>
    </source>
</evidence>
<gene>
    <name evidence="6" type="ORF">PACLA_8A033031</name>
</gene>
<dbReference type="SMART" id="SM00350">
    <property type="entry name" value="MCM"/>
    <property type="match status" value="1"/>
</dbReference>
<keyword evidence="1 4" id="KW-0547">Nucleotide-binding</keyword>
<dbReference type="GO" id="GO:0003697">
    <property type="term" value="F:single-stranded DNA binding"/>
    <property type="evidence" value="ECO:0007669"/>
    <property type="project" value="TreeGrafter"/>
</dbReference>
<organism evidence="6 7">
    <name type="scientific">Paramuricea clavata</name>
    <name type="common">Red gorgonian</name>
    <name type="synonym">Violescent sea-whip</name>
    <dbReference type="NCBI Taxonomy" id="317549"/>
    <lineage>
        <taxon>Eukaryota</taxon>
        <taxon>Metazoa</taxon>
        <taxon>Cnidaria</taxon>
        <taxon>Anthozoa</taxon>
        <taxon>Octocorallia</taxon>
        <taxon>Malacalcyonacea</taxon>
        <taxon>Plexauridae</taxon>
        <taxon>Paramuricea</taxon>
    </lineage>
</organism>
<dbReference type="GO" id="GO:0005524">
    <property type="term" value="F:ATP binding"/>
    <property type="evidence" value="ECO:0007669"/>
    <property type="project" value="UniProtKB-KW"/>
</dbReference>
<dbReference type="InterPro" id="IPR001208">
    <property type="entry name" value="MCM_dom"/>
</dbReference>
<dbReference type="PRINTS" id="PR01657">
    <property type="entry name" value="MCMFAMILY"/>
</dbReference>
<comment type="caution">
    <text evidence="6">The sequence shown here is derived from an EMBL/GenBank/DDBJ whole genome shotgun (WGS) entry which is preliminary data.</text>
</comment>
<dbReference type="OrthoDB" id="271325at2759"/>
<reference evidence="6" key="1">
    <citation type="submission" date="2020-04" db="EMBL/GenBank/DDBJ databases">
        <authorList>
            <person name="Alioto T."/>
            <person name="Alioto T."/>
            <person name="Gomez Garrido J."/>
        </authorList>
    </citation>
    <scope>NUCLEOTIDE SEQUENCE</scope>
    <source>
        <strain evidence="6">A484AB</strain>
    </source>
</reference>
<name>A0A7D9HG28_PARCT</name>
<dbReference type="Pfam" id="PF00493">
    <property type="entry name" value="MCM"/>
    <property type="match status" value="1"/>
</dbReference>
<sequence>MLDIKTISVRRTLYLTLVRCQLQSQLCYGSHVWALHYLNQLSLIKRTEKVQRRATKFILDLTVEMLEAKPESCRDYQEIKVQELIQNLAIGTIPRCMWVVLEDDLVDSCKPGDDVTISGIVMRRWKSVKIDTKCDLEMVVQANHVNVHNEQNGRTIVTDELRTEFENFWQEHRDNPLEGRNHIIASMCPQIFGCYVVKLAVTLVLIGGVRRVDKTGTKVRGESHLLLVGDPGTAKSQFLKYAAKIVPRSVLTTGIGSTSAGLTVTALKDGPEWQLEAGALVLADGGLCCIDEFSCIREHDRISIHEAMEQQTISVAKAGIVCKLNSRTTILAASNPKGKYDPEASLSVNTAIGSPLLSRFDLVLVLQDTYSQDWDRVVSSFILQNKKIGQRDTSNSHLWSIEKLQAYFCLVKTLTPSLTPESNRILSKYYQCQRRADTRNSARTTIRLLESLIRLAQAHARLMFRNTVTVQDAVMAVSVVECSMQGTAILGATNVLHTRFPNDCNGEYNKQAELVLNALELQDLLEAELRS</sequence>
<dbReference type="InterPro" id="IPR027417">
    <property type="entry name" value="P-loop_NTPase"/>
</dbReference>
<feature type="domain" description="MCM C-terminal AAA(+) ATPase" evidence="5">
    <location>
        <begin position="179"/>
        <end position="382"/>
    </location>
</feature>
<dbReference type="GO" id="GO:0042555">
    <property type="term" value="C:MCM complex"/>
    <property type="evidence" value="ECO:0007669"/>
    <property type="project" value="TreeGrafter"/>
</dbReference>
<dbReference type="SUPFAM" id="SSF50249">
    <property type="entry name" value="Nucleic acid-binding proteins"/>
    <property type="match status" value="1"/>
</dbReference>
<evidence type="ECO:0000256" key="2">
    <source>
        <dbReference type="ARBA" id="ARBA00022840"/>
    </source>
</evidence>
<dbReference type="GO" id="GO:0005634">
    <property type="term" value="C:nucleus"/>
    <property type="evidence" value="ECO:0007669"/>
    <property type="project" value="UniProtKB-SubCell"/>
</dbReference>
<dbReference type="EMBL" id="CACRXK020000406">
    <property type="protein sequence ID" value="CAB3981585.1"/>
    <property type="molecule type" value="Genomic_DNA"/>
</dbReference>
<dbReference type="InterPro" id="IPR041562">
    <property type="entry name" value="MCM_lid"/>
</dbReference>
<keyword evidence="7" id="KW-1185">Reference proteome</keyword>
<evidence type="ECO:0000256" key="3">
    <source>
        <dbReference type="ARBA" id="ARBA00023125"/>
    </source>
</evidence>
<dbReference type="InterPro" id="IPR033762">
    <property type="entry name" value="MCM_OB"/>
</dbReference>
<keyword evidence="2 4" id="KW-0067">ATP-binding</keyword>
<dbReference type="PANTHER" id="PTHR11630">
    <property type="entry name" value="DNA REPLICATION LICENSING FACTOR MCM FAMILY MEMBER"/>
    <property type="match status" value="1"/>
</dbReference>
<dbReference type="FunFam" id="3.40.50.300:FF:000671">
    <property type="entry name" value="DNA helicase MCM9 isoform X1"/>
    <property type="match status" value="1"/>
</dbReference>
<protein>
    <submittedName>
        <fullName evidence="6">DNA helicase MCM9-like</fullName>
    </submittedName>
</protein>
<dbReference type="Proteomes" id="UP001152795">
    <property type="component" value="Unassembled WGS sequence"/>
</dbReference>
<evidence type="ECO:0000256" key="4">
    <source>
        <dbReference type="RuleBase" id="RU004070"/>
    </source>
</evidence>
<dbReference type="SUPFAM" id="SSF52540">
    <property type="entry name" value="P-loop containing nucleoside triphosphate hydrolases"/>
    <property type="match status" value="1"/>
</dbReference>
<keyword evidence="6" id="KW-0347">Helicase</keyword>
<dbReference type="Gene3D" id="2.40.50.140">
    <property type="entry name" value="Nucleic acid-binding proteins"/>
    <property type="match status" value="1"/>
</dbReference>
<dbReference type="PROSITE" id="PS50051">
    <property type="entry name" value="MCM_2"/>
    <property type="match status" value="1"/>
</dbReference>
<dbReference type="GO" id="GO:0000724">
    <property type="term" value="P:double-strand break repair via homologous recombination"/>
    <property type="evidence" value="ECO:0007669"/>
    <property type="project" value="TreeGrafter"/>
</dbReference>
<evidence type="ECO:0000256" key="1">
    <source>
        <dbReference type="ARBA" id="ARBA00022741"/>
    </source>
</evidence>
<comment type="similarity">
    <text evidence="4">Belongs to the MCM family.</text>
</comment>
<dbReference type="CDD" id="cd17760">
    <property type="entry name" value="MCM9"/>
    <property type="match status" value="1"/>
</dbReference>
<evidence type="ECO:0000259" key="5">
    <source>
        <dbReference type="PROSITE" id="PS50051"/>
    </source>
</evidence>
<dbReference type="Pfam" id="PF17207">
    <property type="entry name" value="MCM_OB"/>
    <property type="match status" value="1"/>
</dbReference>
<dbReference type="GO" id="GO:0016787">
    <property type="term" value="F:hydrolase activity"/>
    <property type="evidence" value="ECO:0007669"/>
    <property type="project" value="UniProtKB-KW"/>
</dbReference>
<dbReference type="GO" id="GO:0017116">
    <property type="term" value="F:single-stranded DNA helicase activity"/>
    <property type="evidence" value="ECO:0007669"/>
    <property type="project" value="TreeGrafter"/>
</dbReference>